<evidence type="ECO:0000313" key="5">
    <source>
        <dbReference type="Proteomes" id="UP000488956"/>
    </source>
</evidence>
<organism evidence="2 5">
    <name type="scientific">Phytophthora fragariae</name>
    <dbReference type="NCBI Taxonomy" id="53985"/>
    <lineage>
        <taxon>Eukaryota</taxon>
        <taxon>Sar</taxon>
        <taxon>Stramenopiles</taxon>
        <taxon>Oomycota</taxon>
        <taxon>Peronosporomycetes</taxon>
        <taxon>Peronosporales</taxon>
        <taxon>Peronosporaceae</taxon>
        <taxon>Phytophthora</taxon>
    </lineage>
</organism>
<reference evidence="4 5" key="1">
    <citation type="submission" date="2018-09" db="EMBL/GenBank/DDBJ databases">
        <title>Genomic investigation of the strawberry pathogen Phytophthora fragariae indicates pathogenicity is determined by transcriptional variation in three key races.</title>
        <authorList>
            <person name="Adams T.M."/>
            <person name="Armitage A.D."/>
            <person name="Sobczyk M.K."/>
            <person name="Bates H.J."/>
            <person name="Dunwell J.M."/>
            <person name="Nellist C.F."/>
            <person name="Harrison R.J."/>
        </authorList>
    </citation>
    <scope>NUCLEOTIDE SEQUENCE [LARGE SCALE GENOMIC DNA]</scope>
    <source>
        <strain evidence="3 4">BC-23</strain>
        <strain evidence="2 5">ONT-3</strain>
    </source>
</reference>
<dbReference type="EMBL" id="QXGC01000472">
    <property type="protein sequence ID" value="KAE9233834.1"/>
    <property type="molecule type" value="Genomic_DNA"/>
</dbReference>
<feature type="region of interest" description="Disordered" evidence="1">
    <location>
        <begin position="14"/>
        <end position="53"/>
    </location>
</feature>
<dbReference type="EMBL" id="QXFX01000487">
    <property type="protein sequence ID" value="KAE9113872.1"/>
    <property type="molecule type" value="Genomic_DNA"/>
</dbReference>
<evidence type="ECO:0000313" key="4">
    <source>
        <dbReference type="Proteomes" id="UP000476176"/>
    </source>
</evidence>
<dbReference type="Proteomes" id="UP000476176">
    <property type="component" value="Unassembled WGS sequence"/>
</dbReference>
<accession>A0A6G0LA59</accession>
<feature type="compositionally biased region" description="Polar residues" evidence="1">
    <location>
        <begin position="41"/>
        <end position="53"/>
    </location>
</feature>
<evidence type="ECO:0000313" key="3">
    <source>
        <dbReference type="EMBL" id="KAE9233834.1"/>
    </source>
</evidence>
<name>A0A6G0LA59_9STRA</name>
<proteinExistence type="predicted"/>
<dbReference type="Proteomes" id="UP000488956">
    <property type="component" value="Unassembled WGS sequence"/>
</dbReference>
<evidence type="ECO:0000256" key="1">
    <source>
        <dbReference type="SAM" id="MobiDB-lite"/>
    </source>
</evidence>
<dbReference type="AlphaFoldDB" id="A0A6G0LA59"/>
<protein>
    <submittedName>
        <fullName evidence="2">Uncharacterized protein</fullName>
    </submittedName>
</protein>
<comment type="caution">
    <text evidence="2">The sequence shown here is derived from an EMBL/GenBank/DDBJ whole genome shotgun (WGS) entry which is preliminary data.</text>
</comment>
<evidence type="ECO:0000313" key="2">
    <source>
        <dbReference type="EMBL" id="KAE9113872.1"/>
    </source>
</evidence>
<gene>
    <name evidence="3" type="ORF">PF004_g9549</name>
    <name evidence="2" type="ORF">PF010_g9919</name>
</gene>
<sequence>MASSTSLDAEFFDSVAELLSQDAPPPPESASDHSPSELGGISTQPTDLDTITDPTETKFLGELDQVIRRSKETSRLRLYRHRVRKERDYLQRQEKLLTARLTRLKEAESNQLRPRGNTSVGLSTSMWRAIADQQRQARNEAEVEQKQLKASIKAQEACIEALQGLYRSHNEEDKDCDIVESFNSVEKLEEKKV</sequence>